<evidence type="ECO:0000256" key="2">
    <source>
        <dbReference type="ARBA" id="ARBA00005019"/>
    </source>
</evidence>
<evidence type="ECO:0000256" key="3">
    <source>
        <dbReference type="ARBA" id="ARBA00009014"/>
    </source>
</evidence>
<evidence type="ECO:0000256" key="9">
    <source>
        <dbReference type="ARBA" id="ARBA00023027"/>
    </source>
</evidence>
<dbReference type="HAMAP" id="MF_00244">
    <property type="entry name" value="NaMN_adenylyltr"/>
    <property type="match status" value="1"/>
</dbReference>
<dbReference type="InterPro" id="IPR005248">
    <property type="entry name" value="NadD/NMNAT"/>
</dbReference>
<keyword evidence="9 11" id="KW-0520">NAD</keyword>
<dbReference type="SUPFAM" id="SSF52374">
    <property type="entry name" value="Nucleotidylyl transferase"/>
    <property type="match status" value="1"/>
</dbReference>
<comment type="similarity">
    <text evidence="3 11">Belongs to the NadD family.</text>
</comment>
<evidence type="ECO:0000256" key="11">
    <source>
        <dbReference type="HAMAP-Rule" id="MF_00244"/>
    </source>
</evidence>
<evidence type="ECO:0000313" key="13">
    <source>
        <dbReference type="EMBL" id="RUO79642.1"/>
    </source>
</evidence>
<evidence type="ECO:0000256" key="1">
    <source>
        <dbReference type="ARBA" id="ARBA00002324"/>
    </source>
</evidence>
<comment type="catalytic activity">
    <reaction evidence="10 11">
        <text>nicotinate beta-D-ribonucleotide + ATP + H(+) = deamido-NAD(+) + diphosphate</text>
        <dbReference type="Rhea" id="RHEA:22860"/>
        <dbReference type="ChEBI" id="CHEBI:15378"/>
        <dbReference type="ChEBI" id="CHEBI:30616"/>
        <dbReference type="ChEBI" id="CHEBI:33019"/>
        <dbReference type="ChEBI" id="CHEBI:57502"/>
        <dbReference type="ChEBI" id="CHEBI:58437"/>
        <dbReference type="EC" id="2.7.7.18"/>
    </reaction>
</comment>
<evidence type="ECO:0000256" key="6">
    <source>
        <dbReference type="ARBA" id="ARBA00022695"/>
    </source>
</evidence>
<gene>
    <name evidence="11" type="primary">nadD</name>
    <name evidence="13" type="ORF">CWI83_03895</name>
</gene>
<evidence type="ECO:0000259" key="12">
    <source>
        <dbReference type="Pfam" id="PF01467"/>
    </source>
</evidence>
<dbReference type="PANTHER" id="PTHR39321">
    <property type="entry name" value="NICOTINATE-NUCLEOTIDE ADENYLYLTRANSFERASE-RELATED"/>
    <property type="match status" value="1"/>
</dbReference>
<dbReference type="UniPathway" id="UPA00253">
    <property type="reaction ID" value="UER00332"/>
</dbReference>
<evidence type="ECO:0000256" key="5">
    <source>
        <dbReference type="ARBA" id="ARBA00022679"/>
    </source>
</evidence>
<dbReference type="Gene3D" id="3.40.50.620">
    <property type="entry name" value="HUPs"/>
    <property type="match status" value="1"/>
</dbReference>
<evidence type="ECO:0000313" key="14">
    <source>
        <dbReference type="Proteomes" id="UP000288279"/>
    </source>
</evidence>
<proteinExistence type="inferred from homology"/>
<feature type="domain" description="Cytidyltransferase-like" evidence="12">
    <location>
        <begin position="5"/>
        <end position="182"/>
    </location>
</feature>
<keyword evidence="14" id="KW-1185">Reference proteome</keyword>
<dbReference type="NCBIfam" id="TIGR00125">
    <property type="entry name" value="cyt_tran_rel"/>
    <property type="match status" value="1"/>
</dbReference>
<dbReference type="Pfam" id="PF01467">
    <property type="entry name" value="CTP_transf_like"/>
    <property type="match status" value="1"/>
</dbReference>
<dbReference type="InterPro" id="IPR004821">
    <property type="entry name" value="Cyt_trans-like"/>
</dbReference>
<dbReference type="NCBIfam" id="NF000839">
    <property type="entry name" value="PRK00071.1-1"/>
    <property type="match status" value="1"/>
</dbReference>
<sequence length="209" mass="23338">MMRVILGGTFDPIHKGHEEALASAAHELGAEQVVLLPNGVPPHRPQPLASTAQRLAMVELVAATHANWSVERYELEQQQPSYMVKTLRALRQRWPNDSLVLLIGDDALAGLTSWYQWQDLLTYAHLGILRRPDLKQPLQVELAEYVQTHQVEAVTQLQQHKAGCIYFTASTIHPISATAIRASVASHASADNLLNPAVRAYIEQQQLYR</sequence>
<comment type="caution">
    <text evidence="13">The sequence shown here is derived from an EMBL/GenBank/DDBJ whole genome shotgun (WGS) entry which is preliminary data.</text>
</comment>
<keyword evidence="7 11" id="KW-0547">Nucleotide-binding</keyword>
<name>A0A432ZP64_9GAMM</name>
<dbReference type="PANTHER" id="PTHR39321:SF3">
    <property type="entry name" value="PHOSPHOPANTETHEINE ADENYLYLTRANSFERASE"/>
    <property type="match status" value="1"/>
</dbReference>
<keyword evidence="6 11" id="KW-0548">Nucleotidyltransferase</keyword>
<reference evidence="13 14" key="1">
    <citation type="journal article" date="2011" name="Front. Microbiol.">
        <title>Genomic signatures of strain selection and enhancement in Bacillus atrophaeus var. globigii, a historical biowarfare simulant.</title>
        <authorList>
            <person name="Gibbons H.S."/>
            <person name="Broomall S.M."/>
            <person name="McNew L.A."/>
            <person name="Daligault H."/>
            <person name="Chapman C."/>
            <person name="Bruce D."/>
            <person name="Karavis M."/>
            <person name="Krepps M."/>
            <person name="McGregor P.A."/>
            <person name="Hong C."/>
            <person name="Park K.H."/>
            <person name="Akmal A."/>
            <person name="Feldman A."/>
            <person name="Lin J.S."/>
            <person name="Chang W.E."/>
            <person name="Higgs B.W."/>
            <person name="Demirev P."/>
            <person name="Lindquist J."/>
            <person name="Liem A."/>
            <person name="Fochler E."/>
            <person name="Read T.D."/>
            <person name="Tapia R."/>
            <person name="Johnson S."/>
            <person name="Bishop-Lilly K.A."/>
            <person name="Detter C."/>
            <person name="Han C."/>
            <person name="Sozhamannan S."/>
            <person name="Rosenzweig C.N."/>
            <person name="Skowronski E.W."/>
        </authorList>
    </citation>
    <scope>NUCLEOTIDE SEQUENCE [LARGE SCALE GENOMIC DNA]</scope>
    <source>
        <strain evidence="13 14">PIT1</strain>
    </source>
</reference>
<dbReference type="InterPro" id="IPR014729">
    <property type="entry name" value="Rossmann-like_a/b/a_fold"/>
</dbReference>
<dbReference type="EMBL" id="PIQG01000001">
    <property type="protein sequence ID" value="RUO79642.1"/>
    <property type="molecule type" value="Genomic_DNA"/>
</dbReference>
<keyword evidence="5 11" id="KW-0808">Transferase</keyword>
<accession>A0A432ZP64</accession>
<comment type="pathway">
    <text evidence="2 11">Cofactor biosynthesis; NAD(+) biosynthesis; deamido-NAD(+) from nicotinate D-ribonucleotide: step 1/1.</text>
</comment>
<keyword evidence="4 11" id="KW-0662">Pyridine nucleotide biosynthesis</keyword>
<dbReference type="AlphaFoldDB" id="A0A432ZP64"/>
<dbReference type="OrthoDB" id="5295945at2"/>
<dbReference type="GO" id="GO:0004515">
    <property type="term" value="F:nicotinate-nucleotide adenylyltransferase activity"/>
    <property type="evidence" value="ECO:0007669"/>
    <property type="project" value="UniProtKB-UniRule"/>
</dbReference>
<dbReference type="GO" id="GO:0005524">
    <property type="term" value="F:ATP binding"/>
    <property type="evidence" value="ECO:0007669"/>
    <property type="project" value="UniProtKB-KW"/>
</dbReference>
<evidence type="ECO:0000256" key="7">
    <source>
        <dbReference type="ARBA" id="ARBA00022741"/>
    </source>
</evidence>
<dbReference type="RefSeq" id="WP_126825921.1">
    <property type="nucleotide sequence ID" value="NZ_PIQG01000001.1"/>
</dbReference>
<dbReference type="GO" id="GO:0009435">
    <property type="term" value="P:NAD+ biosynthetic process"/>
    <property type="evidence" value="ECO:0007669"/>
    <property type="project" value="UniProtKB-UniRule"/>
</dbReference>
<evidence type="ECO:0000256" key="4">
    <source>
        <dbReference type="ARBA" id="ARBA00022642"/>
    </source>
</evidence>
<evidence type="ECO:0000256" key="8">
    <source>
        <dbReference type="ARBA" id="ARBA00022840"/>
    </source>
</evidence>
<protein>
    <recommendedName>
        <fullName evidence="11">Probable nicotinate-nucleotide adenylyltransferase</fullName>
        <ecNumber evidence="11">2.7.7.18</ecNumber>
    </recommendedName>
    <alternativeName>
        <fullName evidence="11">Deamido-NAD(+) diphosphorylase</fullName>
    </alternativeName>
    <alternativeName>
        <fullName evidence="11">Deamido-NAD(+) pyrophosphorylase</fullName>
    </alternativeName>
    <alternativeName>
        <fullName evidence="11">Nicotinate mononucleotide adenylyltransferase</fullName>
        <shortName evidence="11">NaMN adenylyltransferase</shortName>
    </alternativeName>
</protein>
<dbReference type="NCBIfam" id="TIGR00482">
    <property type="entry name" value="nicotinate (nicotinamide) nucleotide adenylyltransferase"/>
    <property type="match status" value="1"/>
</dbReference>
<keyword evidence="8 11" id="KW-0067">ATP-binding</keyword>
<comment type="function">
    <text evidence="1 11">Catalyzes the reversible adenylation of nicotinate mononucleotide (NaMN) to nicotinic acid adenine dinucleotide (NaAD).</text>
</comment>
<organism evidence="13 14">
    <name type="scientific">Pseudidiomarina taiwanensis</name>
    <dbReference type="NCBI Taxonomy" id="337250"/>
    <lineage>
        <taxon>Bacteria</taxon>
        <taxon>Pseudomonadati</taxon>
        <taxon>Pseudomonadota</taxon>
        <taxon>Gammaproteobacteria</taxon>
        <taxon>Alteromonadales</taxon>
        <taxon>Idiomarinaceae</taxon>
        <taxon>Pseudidiomarina</taxon>
    </lineage>
</organism>
<dbReference type="CDD" id="cd02165">
    <property type="entry name" value="NMNAT"/>
    <property type="match status" value="1"/>
</dbReference>
<evidence type="ECO:0000256" key="10">
    <source>
        <dbReference type="ARBA" id="ARBA00048721"/>
    </source>
</evidence>
<dbReference type="Proteomes" id="UP000288279">
    <property type="component" value="Unassembled WGS sequence"/>
</dbReference>
<dbReference type="EC" id="2.7.7.18" evidence="11"/>